<protein>
    <submittedName>
        <fullName evidence="1">YcjX family protein</fullName>
    </submittedName>
</protein>
<dbReference type="PIRSF" id="PIRSF019381">
    <property type="entry name" value="YcjX"/>
    <property type="match status" value="1"/>
</dbReference>
<gene>
    <name evidence="1" type="ORF">GR170_15890</name>
</gene>
<dbReference type="PANTHER" id="PTHR38605">
    <property type="entry name" value="ATPASE-RELATED"/>
    <property type="match status" value="1"/>
</dbReference>
<dbReference type="Proteomes" id="UP000477911">
    <property type="component" value="Unassembled WGS sequence"/>
</dbReference>
<organism evidence="1 2">
    <name type="scientific">Pseudooceanicola albus</name>
    <dbReference type="NCBI Taxonomy" id="2692189"/>
    <lineage>
        <taxon>Bacteria</taxon>
        <taxon>Pseudomonadati</taxon>
        <taxon>Pseudomonadota</taxon>
        <taxon>Alphaproteobacteria</taxon>
        <taxon>Rhodobacterales</taxon>
        <taxon>Paracoccaceae</taxon>
        <taxon>Pseudooceanicola</taxon>
    </lineage>
</organism>
<dbReference type="PANTHER" id="PTHR38605:SF1">
    <property type="entry name" value="ATPASE"/>
    <property type="match status" value="1"/>
</dbReference>
<evidence type="ECO:0000313" key="2">
    <source>
        <dbReference type="Proteomes" id="UP000477911"/>
    </source>
</evidence>
<sequence length="496" mass="54643">MPSSWKARARPLSWVQNISDRAGAHLALDFTSLADGLTRQIESVGDQLSETFFEPVIRLGVTGMARAGKTVFITSLVANLLNRGRMPGLTAQADGRILAAYLQPQPDDTLPRFDYEAHLAALTGPQPWWPDSTRSISELRISFRVRPTGLLGGVSGPRTVHLDIIDYPGEWLLDLGLMEKSYAQWSETVLARMRTRPFAAESLAALEAARGQDSWAEPGVQALTRGYTAYLHAARGAGLSDVTPGRFLMPGDLDGSPVLTFVPLLPEPHAPRRGLWREMERRYDAYKSRVVKPFFSRHFSRIDRQVVLVDALSAIHAGPQAVEDLNRGLEGILAAFRPGRNAWLSRLLLGKRVERILFAATKADHLHHAQHPRLTAILEALVAQAASRADFAGADTRAMALASLRTTVEETRRHGTLDLDCVRGRLADGRQAALYPGELPEDPTRITRGHLSGERWLDGDYQLMNFAPAVISLKPGEGPPHIRLDKAAQFLIGDKL</sequence>
<dbReference type="AlphaFoldDB" id="A0A6L7G708"/>
<evidence type="ECO:0000313" key="1">
    <source>
        <dbReference type="EMBL" id="MXN19318.1"/>
    </source>
</evidence>
<dbReference type="EMBL" id="WUMU01000017">
    <property type="protein sequence ID" value="MXN19318.1"/>
    <property type="molecule type" value="Genomic_DNA"/>
</dbReference>
<dbReference type="InterPro" id="IPR007413">
    <property type="entry name" value="YcjX-like"/>
</dbReference>
<proteinExistence type="predicted"/>
<comment type="caution">
    <text evidence="1">The sequence shown here is derived from an EMBL/GenBank/DDBJ whole genome shotgun (WGS) entry which is preliminary data.</text>
</comment>
<name>A0A6L7G708_9RHOB</name>
<reference evidence="1 2" key="1">
    <citation type="submission" date="2019-12" db="EMBL/GenBank/DDBJ databases">
        <authorList>
            <person name="Li M."/>
        </authorList>
    </citation>
    <scope>NUCLEOTIDE SEQUENCE [LARGE SCALE GENOMIC DNA]</scope>
    <source>
        <strain evidence="1 2">GBMRC 2024</strain>
    </source>
</reference>
<accession>A0A6L7G708</accession>
<dbReference type="Pfam" id="PF04317">
    <property type="entry name" value="DUF463"/>
    <property type="match status" value="1"/>
</dbReference>
<keyword evidence="2" id="KW-1185">Reference proteome</keyword>